<comment type="caution">
    <text evidence="1">The sequence shown here is derived from an EMBL/GenBank/DDBJ whole genome shotgun (WGS) entry which is preliminary data.</text>
</comment>
<evidence type="ECO:0000313" key="2">
    <source>
        <dbReference type="Proteomes" id="UP001501666"/>
    </source>
</evidence>
<accession>A0ABP6E1T7</accession>
<proteinExistence type="predicted"/>
<evidence type="ECO:0000313" key="1">
    <source>
        <dbReference type="EMBL" id="GAA2657843.1"/>
    </source>
</evidence>
<dbReference type="Proteomes" id="UP001501666">
    <property type="component" value="Unassembled WGS sequence"/>
</dbReference>
<keyword evidence="2" id="KW-1185">Reference proteome</keyword>
<sequence length="69" mass="7902">MHDRDAAVRFAACRFDLVEAAEYPEGVTFARLAHDYLVRHRQPPLSSYPLSPPDQAKRVPVKVWTPHFA</sequence>
<dbReference type="EMBL" id="BAAATE010000006">
    <property type="protein sequence ID" value="GAA2657843.1"/>
    <property type="molecule type" value="Genomic_DNA"/>
</dbReference>
<protein>
    <submittedName>
        <fullName evidence="1">Uncharacterized protein</fullName>
    </submittedName>
</protein>
<gene>
    <name evidence="1" type="ORF">GCM10010412_028850</name>
</gene>
<name>A0ABP6E1T7_9ACTN</name>
<reference evidence="2" key="1">
    <citation type="journal article" date="2019" name="Int. J. Syst. Evol. Microbiol.">
        <title>The Global Catalogue of Microorganisms (GCM) 10K type strain sequencing project: providing services to taxonomists for standard genome sequencing and annotation.</title>
        <authorList>
            <consortium name="The Broad Institute Genomics Platform"/>
            <consortium name="The Broad Institute Genome Sequencing Center for Infectious Disease"/>
            <person name="Wu L."/>
            <person name="Ma J."/>
        </authorList>
    </citation>
    <scope>NUCLEOTIDE SEQUENCE [LARGE SCALE GENOMIC DNA]</scope>
    <source>
        <strain evidence="2">JCM 6835</strain>
    </source>
</reference>
<organism evidence="1 2">
    <name type="scientific">Nonomuraea recticatena</name>
    <dbReference type="NCBI Taxonomy" id="46178"/>
    <lineage>
        <taxon>Bacteria</taxon>
        <taxon>Bacillati</taxon>
        <taxon>Actinomycetota</taxon>
        <taxon>Actinomycetes</taxon>
        <taxon>Streptosporangiales</taxon>
        <taxon>Streptosporangiaceae</taxon>
        <taxon>Nonomuraea</taxon>
    </lineage>
</organism>